<dbReference type="PANTHER" id="PTHR41390:SF1">
    <property type="entry name" value="NADH-UBIQUINONE OXIDOREDUCTASE 213 KDA SUBUNIT"/>
    <property type="match status" value="1"/>
</dbReference>
<sequence length="245" mass="27403">MSNIFTNSDSRNTIILGTVATSTLGASIGGAYAVLKYVRPFRKPILAMAGSWGLVGFTYFVFRQSLLFEQQQKSKAYNLKASQTMDSDTIFSSTTAGVLVGGLYGGISGGKPGVVFGMLALGTIGYTSQKIYTSLYRYRQKLIIKELNLDPSQNQFKSEEEIHKDIGEMDGYNYQPNSLAAKLRRYVNDGFLNKFPKWFPVRTITNDEYIKILDVREQEILERLIQLDSDLVVLNNIIASRNSES</sequence>
<dbReference type="PANTHER" id="PTHR41390">
    <property type="entry name" value="CHROMOSOME 7, WHOLE GENOME SHOTGUN SEQUENCE"/>
    <property type="match status" value="1"/>
</dbReference>
<evidence type="ECO:0000256" key="1">
    <source>
        <dbReference type="SAM" id="Phobius"/>
    </source>
</evidence>
<dbReference type="EMBL" id="LSSM01003152">
    <property type="protein sequence ID" value="OMJ18899.1"/>
    <property type="molecule type" value="Genomic_DNA"/>
</dbReference>
<feature type="transmembrane region" description="Helical" evidence="1">
    <location>
        <begin position="45"/>
        <end position="68"/>
    </location>
</feature>
<feature type="transmembrane region" description="Helical" evidence="1">
    <location>
        <begin position="12"/>
        <end position="33"/>
    </location>
</feature>
<organism evidence="2 3">
    <name type="scientific">Smittium culicis</name>
    <dbReference type="NCBI Taxonomy" id="133412"/>
    <lineage>
        <taxon>Eukaryota</taxon>
        <taxon>Fungi</taxon>
        <taxon>Fungi incertae sedis</taxon>
        <taxon>Zoopagomycota</taxon>
        <taxon>Kickxellomycotina</taxon>
        <taxon>Harpellomycetes</taxon>
        <taxon>Harpellales</taxon>
        <taxon>Legeriomycetaceae</taxon>
        <taxon>Smittium</taxon>
    </lineage>
</organism>
<protein>
    <recommendedName>
        <fullName evidence="4">Transmembrane protein</fullName>
    </recommendedName>
</protein>
<dbReference type="Proteomes" id="UP000187429">
    <property type="component" value="Unassembled WGS sequence"/>
</dbReference>
<keyword evidence="1" id="KW-0472">Membrane</keyword>
<name>A0A1R1XWG1_9FUNG</name>
<proteinExistence type="predicted"/>
<keyword evidence="1" id="KW-0812">Transmembrane</keyword>
<dbReference type="AlphaFoldDB" id="A0A1R1XWG1"/>
<feature type="transmembrane region" description="Helical" evidence="1">
    <location>
        <begin position="89"/>
        <end position="107"/>
    </location>
</feature>
<reference evidence="3" key="1">
    <citation type="submission" date="2017-01" db="EMBL/GenBank/DDBJ databases">
        <authorList>
            <person name="Wang Y."/>
            <person name="White M."/>
            <person name="Kvist S."/>
            <person name="Moncalvo J.-M."/>
        </authorList>
    </citation>
    <scope>NUCLEOTIDE SEQUENCE [LARGE SCALE GENOMIC DNA]</scope>
    <source>
        <strain evidence="3">ID-206-W2</strain>
    </source>
</reference>
<evidence type="ECO:0008006" key="4">
    <source>
        <dbReference type="Google" id="ProtNLM"/>
    </source>
</evidence>
<comment type="caution">
    <text evidence="2">The sequence shown here is derived from an EMBL/GenBank/DDBJ whole genome shotgun (WGS) entry which is preliminary data.</text>
</comment>
<keyword evidence="3" id="KW-1185">Reference proteome</keyword>
<keyword evidence="1" id="KW-1133">Transmembrane helix</keyword>
<accession>A0A1R1XWG1</accession>
<gene>
    <name evidence="2" type="ORF">AYI69_g6836</name>
</gene>
<feature type="transmembrane region" description="Helical" evidence="1">
    <location>
        <begin position="113"/>
        <end position="132"/>
    </location>
</feature>
<evidence type="ECO:0000313" key="2">
    <source>
        <dbReference type="EMBL" id="OMJ18899.1"/>
    </source>
</evidence>
<dbReference type="OrthoDB" id="5565730at2759"/>
<evidence type="ECO:0000313" key="3">
    <source>
        <dbReference type="Proteomes" id="UP000187429"/>
    </source>
</evidence>